<evidence type="ECO:0000313" key="3">
    <source>
        <dbReference type="Proteomes" id="UP001376459"/>
    </source>
</evidence>
<name>A0ABU8UGM8_9ACTN</name>
<accession>A0ABU8UGM8</accession>
<reference evidence="2 3" key="1">
    <citation type="submission" date="2024-03" db="EMBL/GenBank/DDBJ databases">
        <title>Novel Streptomyces species of biotechnological and ecological value are a feature of Machair soil.</title>
        <authorList>
            <person name="Prole J.R."/>
            <person name="Goodfellow M."/>
            <person name="Allenby N."/>
            <person name="Ward A.C."/>
        </authorList>
    </citation>
    <scope>NUCLEOTIDE SEQUENCE [LARGE SCALE GENOMIC DNA]</scope>
    <source>
        <strain evidence="2 3">MS1.AVA.1</strain>
    </source>
</reference>
<protein>
    <submittedName>
        <fullName evidence="2">Uncharacterized protein</fullName>
    </submittedName>
</protein>
<proteinExistence type="predicted"/>
<feature type="region of interest" description="Disordered" evidence="1">
    <location>
        <begin position="73"/>
        <end position="94"/>
    </location>
</feature>
<evidence type="ECO:0000313" key="2">
    <source>
        <dbReference type="EMBL" id="MEJ8668038.1"/>
    </source>
</evidence>
<evidence type="ECO:0000256" key="1">
    <source>
        <dbReference type="SAM" id="MobiDB-lite"/>
    </source>
</evidence>
<organism evidence="2 3">
    <name type="scientific">Streptomyces machairae</name>
    <dbReference type="NCBI Taxonomy" id="3134109"/>
    <lineage>
        <taxon>Bacteria</taxon>
        <taxon>Bacillati</taxon>
        <taxon>Actinomycetota</taxon>
        <taxon>Actinomycetes</taxon>
        <taxon>Kitasatosporales</taxon>
        <taxon>Streptomycetaceae</taxon>
        <taxon>Streptomyces</taxon>
    </lineage>
</organism>
<comment type="caution">
    <text evidence="2">The sequence shown here is derived from an EMBL/GenBank/DDBJ whole genome shotgun (WGS) entry which is preliminary data.</text>
</comment>
<sequence length="94" mass="10137">MAGAGGELRQQIVVLHRARPVPYGVEREQFGAQAGTAGVVRQCDRDVVGAGGQQQPGVLGVDGHRLAVVDAHPQRFDDPAQTQRRRGGEWTVRE</sequence>
<gene>
    <name evidence="2" type="ORF">WKI71_04070</name>
</gene>
<dbReference type="EMBL" id="JBBKAK010000001">
    <property type="protein sequence ID" value="MEJ8668038.1"/>
    <property type="molecule type" value="Genomic_DNA"/>
</dbReference>
<keyword evidence="3" id="KW-1185">Reference proteome</keyword>
<dbReference type="Proteomes" id="UP001376459">
    <property type="component" value="Unassembled WGS sequence"/>
</dbReference>